<dbReference type="EMBL" id="JAJFAZ020000006">
    <property type="protein sequence ID" value="KAI5322681.1"/>
    <property type="molecule type" value="Genomic_DNA"/>
</dbReference>
<evidence type="ECO:0000256" key="1">
    <source>
        <dbReference type="SAM" id="MobiDB-lite"/>
    </source>
</evidence>
<comment type="caution">
    <text evidence="2">The sequence shown here is derived from an EMBL/GenBank/DDBJ whole genome shotgun (WGS) entry which is preliminary data.</text>
</comment>
<feature type="region of interest" description="Disordered" evidence="1">
    <location>
        <begin position="26"/>
        <end position="51"/>
    </location>
</feature>
<evidence type="ECO:0000313" key="2">
    <source>
        <dbReference type="EMBL" id="KAI5322681.1"/>
    </source>
</evidence>
<sequence length="96" mass="10777">MTSKVRTSGTSEVNQGLRSAKIKVKFSDQPRSRSLISRDQGLRSVELNPTPSPAKQFQVMNISGCFNQDQNSISYNVSPDVKLKSRRSKPKPHMRT</sequence>
<feature type="region of interest" description="Disordered" evidence="1">
    <location>
        <begin position="69"/>
        <end position="96"/>
    </location>
</feature>
<keyword evidence="3" id="KW-1185">Reference proteome</keyword>
<organism evidence="2 3">
    <name type="scientific">Prunus dulcis</name>
    <name type="common">Almond</name>
    <name type="synonym">Amygdalus dulcis</name>
    <dbReference type="NCBI Taxonomy" id="3755"/>
    <lineage>
        <taxon>Eukaryota</taxon>
        <taxon>Viridiplantae</taxon>
        <taxon>Streptophyta</taxon>
        <taxon>Embryophyta</taxon>
        <taxon>Tracheophyta</taxon>
        <taxon>Spermatophyta</taxon>
        <taxon>Magnoliopsida</taxon>
        <taxon>eudicotyledons</taxon>
        <taxon>Gunneridae</taxon>
        <taxon>Pentapetalae</taxon>
        <taxon>rosids</taxon>
        <taxon>fabids</taxon>
        <taxon>Rosales</taxon>
        <taxon>Rosaceae</taxon>
        <taxon>Amygdaloideae</taxon>
        <taxon>Amygdaleae</taxon>
        <taxon>Prunus</taxon>
    </lineage>
</organism>
<proteinExistence type="predicted"/>
<gene>
    <name evidence="2" type="ORF">L3X38_031753</name>
</gene>
<protein>
    <submittedName>
        <fullName evidence="2">Uncharacterized protein</fullName>
    </submittedName>
</protein>
<dbReference type="Proteomes" id="UP001054821">
    <property type="component" value="Chromosome 6"/>
</dbReference>
<dbReference type="AlphaFoldDB" id="A0AAD4VEY7"/>
<feature type="compositionally biased region" description="Basic residues" evidence="1">
    <location>
        <begin position="84"/>
        <end position="96"/>
    </location>
</feature>
<name>A0AAD4VEY7_PRUDU</name>
<accession>A0AAD4VEY7</accession>
<reference evidence="2 3" key="1">
    <citation type="journal article" date="2022" name="G3 (Bethesda)">
        <title>Whole-genome sequence and methylome profiling of the almond [Prunus dulcis (Mill.) D.A. Webb] cultivar 'Nonpareil'.</title>
        <authorList>
            <person name="D'Amico-Willman K.M."/>
            <person name="Ouma W.Z."/>
            <person name="Meulia T."/>
            <person name="Sideli G.M."/>
            <person name="Gradziel T.M."/>
            <person name="Fresnedo-Ramirez J."/>
        </authorList>
    </citation>
    <scope>NUCLEOTIDE SEQUENCE [LARGE SCALE GENOMIC DNA]</scope>
    <source>
        <strain evidence="2">Clone GOH B32 T37-40</strain>
    </source>
</reference>
<evidence type="ECO:0000313" key="3">
    <source>
        <dbReference type="Proteomes" id="UP001054821"/>
    </source>
</evidence>